<feature type="domain" description="HD/PDEase" evidence="8">
    <location>
        <begin position="32"/>
        <end position="149"/>
    </location>
</feature>
<sequence length="196" mass="21479">MKTEEILGALDFLRAAEALKDVERSAHTSRGRVESTAEHTWRLCLMAMLFADGLEGIDLGKLLRICIVHDLGEALSGDIPAIVQTPGGGKAARERADLEELCRPLPEARRAEILALWEEYEAAATPEAVLAKGFDKLETLLQHTQGRNPAGFDYAFNLDYGRKQTAAHPLMAEIRAILDEATRARMAVPPPPKEAP</sequence>
<evidence type="ECO:0000256" key="3">
    <source>
        <dbReference type="ARBA" id="ARBA00001941"/>
    </source>
</evidence>
<evidence type="ECO:0000313" key="9">
    <source>
        <dbReference type="EMBL" id="RKK01893.1"/>
    </source>
</evidence>
<dbReference type="AlphaFoldDB" id="A0A3A9JB20"/>
<keyword evidence="6" id="KW-0479">Metal-binding</keyword>
<name>A0A3A9JB20_9PROT</name>
<evidence type="ECO:0000256" key="7">
    <source>
        <dbReference type="ARBA" id="ARBA00022801"/>
    </source>
</evidence>
<dbReference type="GO" id="GO:0002953">
    <property type="term" value="F:5'-deoxynucleotidase activity"/>
    <property type="evidence" value="ECO:0007669"/>
    <property type="project" value="UniProtKB-EC"/>
</dbReference>
<dbReference type="RefSeq" id="WP_120640456.1">
    <property type="nucleotide sequence ID" value="NZ_RAQU01000205.1"/>
</dbReference>
<dbReference type="InterPro" id="IPR006674">
    <property type="entry name" value="HD_domain"/>
</dbReference>
<dbReference type="EMBL" id="RFLX01000009">
    <property type="protein sequence ID" value="RMI20855.1"/>
    <property type="molecule type" value="Genomic_DNA"/>
</dbReference>
<protein>
    <recommendedName>
        <fullName evidence="5">5'-deoxynucleotidase</fullName>
        <ecNumber evidence="5">3.1.3.89</ecNumber>
    </recommendedName>
</protein>
<evidence type="ECO:0000256" key="4">
    <source>
        <dbReference type="ARBA" id="ARBA00011738"/>
    </source>
</evidence>
<evidence type="ECO:0000313" key="11">
    <source>
        <dbReference type="Proteomes" id="UP000274097"/>
    </source>
</evidence>
<dbReference type="Pfam" id="PF13023">
    <property type="entry name" value="HD_3"/>
    <property type="match status" value="1"/>
</dbReference>
<gene>
    <name evidence="9" type="ORF">D6Z83_22570</name>
    <name evidence="10" type="ORF">EBE87_13615</name>
</gene>
<dbReference type="SUPFAM" id="SSF109604">
    <property type="entry name" value="HD-domain/PDEase-like"/>
    <property type="match status" value="1"/>
</dbReference>
<dbReference type="InParanoid" id="A0A3A9JB20"/>
<accession>A0A3A9JB20</accession>
<dbReference type="InterPro" id="IPR003607">
    <property type="entry name" value="HD/PDEase_dom"/>
</dbReference>
<proteinExistence type="predicted"/>
<keyword evidence="7" id="KW-0378">Hydrolase</keyword>
<evidence type="ECO:0000313" key="12">
    <source>
        <dbReference type="Proteomes" id="UP000278036"/>
    </source>
</evidence>
<keyword evidence="11" id="KW-1185">Reference proteome</keyword>
<dbReference type="OrthoDB" id="9796032at2"/>
<dbReference type="GO" id="GO:0005737">
    <property type="term" value="C:cytoplasm"/>
    <property type="evidence" value="ECO:0007669"/>
    <property type="project" value="TreeGrafter"/>
</dbReference>
<dbReference type="InterPro" id="IPR039356">
    <property type="entry name" value="YfbR/HDDC2"/>
</dbReference>
<evidence type="ECO:0000256" key="2">
    <source>
        <dbReference type="ARBA" id="ARBA00001936"/>
    </source>
</evidence>
<dbReference type="Proteomes" id="UP000274097">
    <property type="component" value="Unassembled WGS sequence"/>
</dbReference>
<dbReference type="PANTHER" id="PTHR11845:SF13">
    <property type="entry name" value="5'-DEOXYNUCLEOTIDASE HDDC2"/>
    <property type="match status" value="1"/>
</dbReference>
<comment type="cofactor">
    <cofactor evidence="2">
        <name>Mn(2+)</name>
        <dbReference type="ChEBI" id="CHEBI:29035"/>
    </cofactor>
</comment>
<dbReference type="EC" id="3.1.3.89" evidence="5"/>
<evidence type="ECO:0000256" key="6">
    <source>
        <dbReference type="ARBA" id="ARBA00022723"/>
    </source>
</evidence>
<dbReference type="EMBL" id="RAQU01000205">
    <property type="protein sequence ID" value="RKK01893.1"/>
    <property type="molecule type" value="Genomic_DNA"/>
</dbReference>
<comment type="catalytic activity">
    <reaction evidence="1">
        <text>a 2'-deoxyribonucleoside 5'-phosphate + H2O = a 2'-deoxyribonucleoside + phosphate</text>
        <dbReference type="Rhea" id="RHEA:36167"/>
        <dbReference type="ChEBI" id="CHEBI:15377"/>
        <dbReference type="ChEBI" id="CHEBI:18274"/>
        <dbReference type="ChEBI" id="CHEBI:43474"/>
        <dbReference type="ChEBI" id="CHEBI:65317"/>
        <dbReference type="EC" id="3.1.3.89"/>
    </reaction>
</comment>
<comment type="caution">
    <text evidence="9">The sequence shown here is derived from an EMBL/GenBank/DDBJ whole genome shotgun (WGS) entry which is preliminary data.</text>
</comment>
<comment type="cofactor">
    <cofactor evidence="3">
        <name>Co(2+)</name>
        <dbReference type="ChEBI" id="CHEBI:48828"/>
    </cofactor>
</comment>
<dbReference type="GO" id="GO:0046872">
    <property type="term" value="F:metal ion binding"/>
    <property type="evidence" value="ECO:0007669"/>
    <property type="project" value="UniProtKB-KW"/>
</dbReference>
<reference evidence="9 12" key="1">
    <citation type="submission" date="2018-09" db="EMBL/GenBank/DDBJ databases">
        <title>Roseomonas sp. nov., isolated from feces of Tibetan antelopes in the Qinghai-Tibet plateau, China.</title>
        <authorList>
            <person name="Tian Z."/>
        </authorList>
    </citation>
    <scope>NUCLEOTIDE SEQUENCE [LARGE SCALE GENOMIC DNA]</scope>
    <source>
        <strain evidence="10 11">Z23</strain>
        <strain evidence="9 12">Z24</strain>
    </source>
</reference>
<comment type="subunit">
    <text evidence="4">Homodimer.</text>
</comment>
<dbReference type="SMART" id="SM00471">
    <property type="entry name" value="HDc"/>
    <property type="match status" value="1"/>
</dbReference>
<evidence type="ECO:0000256" key="5">
    <source>
        <dbReference type="ARBA" id="ARBA00012964"/>
    </source>
</evidence>
<organism evidence="9 12">
    <name type="scientific">Teichococcus wenyumeiae</name>
    <dbReference type="NCBI Taxonomy" id="2478470"/>
    <lineage>
        <taxon>Bacteria</taxon>
        <taxon>Pseudomonadati</taxon>
        <taxon>Pseudomonadota</taxon>
        <taxon>Alphaproteobacteria</taxon>
        <taxon>Acetobacterales</taxon>
        <taxon>Roseomonadaceae</taxon>
        <taxon>Roseomonas</taxon>
    </lineage>
</organism>
<dbReference type="Gene3D" id="1.10.3210.10">
    <property type="entry name" value="Hypothetical protein af1432"/>
    <property type="match status" value="1"/>
</dbReference>
<dbReference type="Proteomes" id="UP000278036">
    <property type="component" value="Unassembled WGS sequence"/>
</dbReference>
<evidence type="ECO:0000313" key="10">
    <source>
        <dbReference type="EMBL" id="RMI20855.1"/>
    </source>
</evidence>
<evidence type="ECO:0000256" key="1">
    <source>
        <dbReference type="ARBA" id="ARBA00001638"/>
    </source>
</evidence>
<dbReference type="PANTHER" id="PTHR11845">
    <property type="entry name" value="5'-DEOXYNUCLEOTIDASE HDDC2"/>
    <property type="match status" value="1"/>
</dbReference>
<evidence type="ECO:0000259" key="8">
    <source>
        <dbReference type="SMART" id="SM00471"/>
    </source>
</evidence>